<dbReference type="HOGENOM" id="CLU_000445_107_27_7"/>
<dbReference type="PROSITE" id="PS50111">
    <property type="entry name" value="CHEMOTAXIS_TRANSDUC_2"/>
    <property type="match status" value="1"/>
</dbReference>
<dbReference type="PANTHER" id="PTHR32089:SF112">
    <property type="entry name" value="LYSOZYME-LIKE PROTEIN-RELATED"/>
    <property type="match status" value="1"/>
</dbReference>
<dbReference type="STRING" id="243231.GSU1041"/>
<evidence type="ECO:0000313" key="8">
    <source>
        <dbReference type="EMBL" id="AAR34367.1"/>
    </source>
</evidence>
<dbReference type="PROSITE" id="PS50885">
    <property type="entry name" value="HAMP"/>
    <property type="match status" value="1"/>
</dbReference>
<dbReference type="eggNOG" id="COG0840">
    <property type="taxonomic scope" value="Bacteria"/>
</dbReference>
<dbReference type="OrthoDB" id="9791237at2"/>
<dbReference type="SMR" id="Q74EC2"/>
<dbReference type="InterPro" id="IPR004089">
    <property type="entry name" value="MCPsignal_dom"/>
</dbReference>
<dbReference type="InterPro" id="IPR004090">
    <property type="entry name" value="Chemotax_Me-accpt_rcpt"/>
</dbReference>
<dbReference type="PANTHER" id="PTHR32089">
    <property type="entry name" value="METHYL-ACCEPTING CHEMOTAXIS PROTEIN MCPB"/>
    <property type="match status" value="1"/>
</dbReference>
<evidence type="ECO:0000256" key="2">
    <source>
        <dbReference type="ARBA" id="ARBA00023224"/>
    </source>
</evidence>
<dbReference type="Pfam" id="PF00672">
    <property type="entry name" value="HAMP"/>
    <property type="match status" value="1"/>
</dbReference>
<sequence length="541" mass="57575">MFMRNWKIGTKLATGFGGLLLLLVIFTTVTIISIRFVKTSTSQIRTESLPYALLAEEMAFEVVQVQQFLTDVGATREPDAYAEADAAAANFRKSLKQFEDMYRRENDTAALQSVEKMEKDFESFYQLGRRMAEAYMAEGTEAGNRLMGDFDKVSTVLAEDMRTFKEGQVREANHMTASVDETLGGLEKVIIALAAAGIIVGLFASWFIGKAISAPLGKAVSAIDRIASGDLTIRIPVTGSDETGALAVSVNRMADDMGTAMAALANASSHLASASVELAVQADQMAKGAEEVAAQTGTVAAASEEMAATSHEIAMNCSHAAESSRRANDRASAGSDVIRRTVEGMHRIAEKVQRSSESVAGLGARSDQIGQIVSVIEDIADQTNLLALNAAIEAARAGEQGRGFAVVADEVRALAERTGKATREIAQMIRSIQQETEGAVKAMEEGVAEVSAGKEDAQQSAGALREIVEQIEAMTTQINQIAVASEQQNATTDQITMNLQQVSSVIEASSRGSEETANAAHTLSALSEELQSIVGRFRTAA</sequence>
<dbReference type="PATRIC" id="fig|243231.5.peg.1039"/>
<keyword evidence="2 4" id="KW-0807">Transducer</keyword>
<dbReference type="AlphaFoldDB" id="Q74EC2"/>
<comment type="subcellular location">
    <subcellularLocation>
        <location evidence="1">Membrane</location>
    </subcellularLocation>
</comment>
<evidence type="ECO:0000256" key="4">
    <source>
        <dbReference type="PROSITE-ProRule" id="PRU00284"/>
    </source>
</evidence>
<dbReference type="GO" id="GO:0004888">
    <property type="term" value="F:transmembrane signaling receptor activity"/>
    <property type="evidence" value="ECO:0007669"/>
    <property type="project" value="InterPro"/>
</dbReference>
<dbReference type="RefSeq" id="WP_010941702.1">
    <property type="nucleotide sequence ID" value="NC_002939.5"/>
</dbReference>
<name>Q74EC2_GEOSL</name>
<reference evidence="8 9" key="2">
    <citation type="journal article" date="2012" name="BMC Genomics">
        <title>Comparative genomic analysis of Geobacter sulfurreducens KN400, a strain with enhanced capacity for extracellular electron transfer and electricity production.</title>
        <authorList>
            <person name="Butler J.E."/>
            <person name="Young N.D."/>
            <person name="Aklujkar M."/>
            <person name="Lovley D.R."/>
        </authorList>
    </citation>
    <scope>NUCLEOTIDE SEQUENCE [LARGE SCALE GENOMIC DNA]</scope>
    <source>
        <strain evidence="9">ATCC 51573 / DSM 12127 / PCA</strain>
    </source>
</reference>
<accession>Q74EC2</accession>
<dbReference type="InParanoid" id="Q74EC2"/>
<proteinExistence type="inferred from homology"/>
<dbReference type="SMART" id="SM00283">
    <property type="entry name" value="MA"/>
    <property type="match status" value="1"/>
</dbReference>
<feature type="domain" description="HAMP" evidence="7">
    <location>
        <begin position="210"/>
        <end position="262"/>
    </location>
</feature>
<dbReference type="Proteomes" id="UP000000577">
    <property type="component" value="Chromosome"/>
</dbReference>
<dbReference type="CDD" id="cd11386">
    <property type="entry name" value="MCP_signal"/>
    <property type="match status" value="1"/>
</dbReference>
<dbReference type="GO" id="GO:0007165">
    <property type="term" value="P:signal transduction"/>
    <property type="evidence" value="ECO:0007669"/>
    <property type="project" value="UniProtKB-KW"/>
</dbReference>
<feature type="domain" description="Methyl-accepting transducer" evidence="6">
    <location>
        <begin position="267"/>
        <end position="503"/>
    </location>
</feature>
<protein>
    <submittedName>
        <fullName evidence="8">Methyl-accepting chemotaxis sensory transducer, class 40H</fullName>
    </submittedName>
</protein>
<keyword evidence="5" id="KW-1133">Transmembrane helix</keyword>
<dbReference type="PRINTS" id="PR00260">
    <property type="entry name" value="CHEMTRNSDUCR"/>
</dbReference>
<evidence type="ECO:0000259" key="6">
    <source>
        <dbReference type="PROSITE" id="PS50111"/>
    </source>
</evidence>
<evidence type="ECO:0000256" key="1">
    <source>
        <dbReference type="ARBA" id="ARBA00004370"/>
    </source>
</evidence>
<dbReference type="FunCoup" id="Q74EC2">
    <property type="interactions" value="201"/>
</dbReference>
<evidence type="ECO:0000256" key="5">
    <source>
        <dbReference type="SAM" id="Phobius"/>
    </source>
</evidence>
<gene>
    <name evidence="8" type="primary">mcp40H-25</name>
    <name evidence="8" type="ordered locus">GSU1041</name>
</gene>
<keyword evidence="9" id="KW-1185">Reference proteome</keyword>
<dbReference type="Gene3D" id="1.10.287.950">
    <property type="entry name" value="Methyl-accepting chemotaxis protein"/>
    <property type="match status" value="1"/>
</dbReference>
<comment type="similarity">
    <text evidence="3">Belongs to the methyl-accepting chemotaxis (MCP) protein family.</text>
</comment>
<feature type="transmembrane region" description="Helical" evidence="5">
    <location>
        <begin position="189"/>
        <end position="208"/>
    </location>
</feature>
<dbReference type="CDD" id="cd06225">
    <property type="entry name" value="HAMP"/>
    <property type="match status" value="1"/>
</dbReference>
<evidence type="ECO:0000256" key="3">
    <source>
        <dbReference type="ARBA" id="ARBA00029447"/>
    </source>
</evidence>
<dbReference type="EnsemblBacteria" id="AAR34367">
    <property type="protein sequence ID" value="AAR34367"/>
    <property type="gene ID" value="GSU1041"/>
</dbReference>
<keyword evidence="5" id="KW-0812">Transmembrane</keyword>
<dbReference type="GO" id="GO:0006935">
    <property type="term" value="P:chemotaxis"/>
    <property type="evidence" value="ECO:0000318"/>
    <property type="project" value="GO_Central"/>
</dbReference>
<dbReference type="Pfam" id="PF00015">
    <property type="entry name" value="MCPsignal"/>
    <property type="match status" value="1"/>
</dbReference>
<dbReference type="GO" id="GO:0016020">
    <property type="term" value="C:membrane"/>
    <property type="evidence" value="ECO:0007669"/>
    <property type="project" value="UniProtKB-SubCell"/>
</dbReference>
<evidence type="ECO:0000259" key="7">
    <source>
        <dbReference type="PROSITE" id="PS50885"/>
    </source>
</evidence>
<feature type="transmembrane region" description="Helical" evidence="5">
    <location>
        <begin position="12"/>
        <end position="37"/>
    </location>
</feature>
<evidence type="ECO:0000313" key="9">
    <source>
        <dbReference type="Proteomes" id="UP000000577"/>
    </source>
</evidence>
<dbReference type="InterPro" id="IPR003660">
    <property type="entry name" value="HAMP_dom"/>
</dbReference>
<keyword evidence="5" id="KW-0472">Membrane</keyword>
<dbReference type="KEGG" id="gsu:GSU1041"/>
<organism evidence="8 9">
    <name type="scientific">Geobacter sulfurreducens (strain ATCC 51573 / DSM 12127 / PCA)</name>
    <dbReference type="NCBI Taxonomy" id="243231"/>
    <lineage>
        <taxon>Bacteria</taxon>
        <taxon>Pseudomonadati</taxon>
        <taxon>Thermodesulfobacteriota</taxon>
        <taxon>Desulfuromonadia</taxon>
        <taxon>Geobacterales</taxon>
        <taxon>Geobacteraceae</taxon>
        <taxon>Geobacter</taxon>
    </lineage>
</organism>
<dbReference type="SMART" id="SM00304">
    <property type="entry name" value="HAMP"/>
    <property type="match status" value="2"/>
</dbReference>
<dbReference type="EMBL" id="AE017180">
    <property type="protein sequence ID" value="AAR34367.1"/>
    <property type="molecule type" value="Genomic_DNA"/>
</dbReference>
<reference evidence="8 9" key="1">
    <citation type="journal article" date="2003" name="Science">
        <title>Genome of Geobacter sulfurreducens: metal reduction in subsurface environments.</title>
        <authorList>
            <person name="Methe B.A."/>
            <person name="Nelson K.E."/>
            <person name="Eisen J.A."/>
            <person name="Paulsen I.T."/>
            <person name="Nelson W."/>
            <person name="Heidelberg J.F."/>
            <person name="Wu D."/>
            <person name="Wu M."/>
            <person name="Ward N."/>
            <person name="Beanan M.J."/>
            <person name="Dodson R.J."/>
            <person name="Madupu R."/>
            <person name="Brinkac L.M."/>
            <person name="Daugherty S.C."/>
            <person name="DeBoy R.T."/>
            <person name="Durkin A.S."/>
            <person name="Gwinn M."/>
            <person name="Kolonay J.F."/>
            <person name="Sullivan S.A."/>
            <person name="Haft D.H."/>
            <person name="Selengut J."/>
            <person name="Davidsen T.M."/>
            <person name="Zafar N."/>
            <person name="White O."/>
            <person name="Tran B."/>
            <person name="Romero C."/>
            <person name="Forberger H.A."/>
            <person name="Weidman J."/>
            <person name="Khouri H."/>
            <person name="Feldblyum T.V."/>
            <person name="Utterback T.R."/>
            <person name="Van Aken S.E."/>
            <person name="Lovley D.R."/>
            <person name="Fraser C.M."/>
        </authorList>
    </citation>
    <scope>NUCLEOTIDE SEQUENCE [LARGE SCALE GENOMIC DNA]</scope>
    <source>
        <strain evidence="9">ATCC 51573 / DSM 12127 / PCA</strain>
    </source>
</reference>
<dbReference type="SUPFAM" id="SSF58104">
    <property type="entry name" value="Methyl-accepting chemotaxis protein (MCP) signaling domain"/>
    <property type="match status" value="1"/>
</dbReference>
<dbReference type="FunFam" id="1.10.287.950:FF:000001">
    <property type="entry name" value="Methyl-accepting chemotaxis sensory transducer"/>
    <property type="match status" value="1"/>
</dbReference>